<accession>A0A839ISG5</accession>
<dbReference type="Gene3D" id="1.10.10.10">
    <property type="entry name" value="Winged helix-like DNA-binding domain superfamily/Winged helix DNA-binding domain"/>
    <property type="match status" value="1"/>
</dbReference>
<keyword evidence="3" id="KW-0238">DNA-binding</keyword>
<keyword evidence="4" id="KW-0804">Transcription</keyword>
<comment type="caution">
    <text evidence="6">The sequence shown here is derived from an EMBL/GenBank/DDBJ whole genome shotgun (WGS) entry which is preliminary data.</text>
</comment>
<evidence type="ECO:0000256" key="2">
    <source>
        <dbReference type="ARBA" id="ARBA00023015"/>
    </source>
</evidence>
<dbReference type="EMBL" id="JACJFM010000012">
    <property type="protein sequence ID" value="MBB1487126.1"/>
    <property type="molecule type" value="Genomic_DNA"/>
</dbReference>
<gene>
    <name evidence="6" type="ORF">H4O21_10935</name>
</gene>
<keyword evidence="2" id="KW-0805">Transcription regulation</keyword>
<dbReference type="CDD" id="cd08422">
    <property type="entry name" value="PBP2_CrgA_like"/>
    <property type="match status" value="1"/>
</dbReference>
<dbReference type="PANTHER" id="PTHR30537">
    <property type="entry name" value="HTH-TYPE TRANSCRIPTIONAL REGULATOR"/>
    <property type="match status" value="1"/>
</dbReference>
<dbReference type="InterPro" id="IPR036388">
    <property type="entry name" value="WH-like_DNA-bd_sf"/>
</dbReference>
<sequence>MSTISVSQLKHLAIFVMVVESGSFAAAARKLGTSRSRISEQVADLESVLGVRLIQRSTRQLSITPEGKEIYELARSLPKVLQDIEAINQPEIPRGRVCLTLNNDIALKHLAPVLDEFCRQYPMIQLDLMLDDERLDLIAEQIDVAIRIGFPRDDALVARVMHEERFTIFASPRYLAEQGTPSTIEQLEQHRWLTLYQASTDGIQDLVSEDKSCRIKPVNYFRCNSPLMVQQMVIDGLGLGCLLPVTVKQEIEAGDLIPVMPELTSAPLIFTLVYPSRRQVPLRVRCLIDYLLEARIFS</sequence>
<proteinExistence type="inferred from homology"/>
<name>A0A839ISG5_9GAMM</name>
<dbReference type="PROSITE" id="PS50931">
    <property type="entry name" value="HTH_LYSR"/>
    <property type="match status" value="1"/>
</dbReference>
<dbReference type="InterPro" id="IPR036390">
    <property type="entry name" value="WH_DNA-bd_sf"/>
</dbReference>
<dbReference type="InterPro" id="IPR058163">
    <property type="entry name" value="LysR-type_TF_proteobact-type"/>
</dbReference>
<evidence type="ECO:0000256" key="3">
    <source>
        <dbReference type="ARBA" id="ARBA00023125"/>
    </source>
</evidence>
<comment type="similarity">
    <text evidence="1">Belongs to the LysR transcriptional regulatory family.</text>
</comment>
<evidence type="ECO:0000313" key="7">
    <source>
        <dbReference type="Proteomes" id="UP000565262"/>
    </source>
</evidence>
<dbReference type="Pfam" id="PF00126">
    <property type="entry name" value="HTH_1"/>
    <property type="match status" value="1"/>
</dbReference>
<protein>
    <submittedName>
        <fullName evidence="6">LysR family transcriptional regulator</fullName>
    </submittedName>
</protein>
<dbReference type="PANTHER" id="PTHR30537:SF81">
    <property type="entry name" value="TRANSCRIPTIONAL REGULATOR-RELATED"/>
    <property type="match status" value="1"/>
</dbReference>
<evidence type="ECO:0000259" key="5">
    <source>
        <dbReference type="PROSITE" id="PS50931"/>
    </source>
</evidence>
<evidence type="ECO:0000256" key="1">
    <source>
        <dbReference type="ARBA" id="ARBA00009437"/>
    </source>
</evidence>
<dbReference type="GO" id="GO:0003700">
    <property type="term" value="F:DNA-binding transcription factor activity"/>
    <property type="evidence" value="ECO:0007669"/>
    <property type="project" value="InterPro"/>
</dbReference>
<evidence type="ECO:0000313" key="6">
    <source>
        <dbReference type="EMBL" id="MBB1487126.1"/>
    </source>
</evidence>
<dbReference type="Pfam" id="PF03466">
    <property type="entry name" value="LysR_substrate"/>
    <property type="match status" value="1"/>
</dbReference>
<keyword evidence="7" id="KW-1185">Reference proteome</keyword>
<dbReference type="SUPFAM" id="SSF46785">
    <property type="entry name" value="Winged helix' DNA-binding domain"/>
    <property type="match status" value="1"/>
</dbReference>
<reference evidence="6 7" key="1">
    <citation type="submission" date="2020-08" db="EMBL/GenBank/DDBJ databases">
        <title>Oceanospirillum sp. nov. isolated from marine sediment.</title>
        <authorList>
            <person name="Ji X."/>
        </authorList>
    </citation>
    <scope>NUCLEOTIDE SEQUENCE [LARGE SCALE GENOMIC DNA]</scope>
    <source>
        <strain evidence="6 7">D5</strain>
    </source>
</reference>
<dbReference type="RefSeq" id="WP_182808911.1">
    <property type="nucleotide sequence ID" value="NZ_JACJFM010000012.1"/>
</dbReference>
<dbReference type="GO" id="GO:0043565">
    <property type="term" value="F:sequence-specific DNA binding"/>
    <property type="evidence" value="ECO:0007669"/>
    <property type="project" value="TreeGrafter"/>
</dbReference>
<dbReference type="InterPro" id="IPR005119">
    <property type="entry name" value="LysR_subst-bd"/>
</dbReference>
<dbReference type="InterPro" id="IPR000847">
    <property type="entry name" value="LysR_HTH_N"/>
</dbReference>
<feature type="domain" description="HTH lysR-type" evidence="5">
    <location>
        <begin position="9"/>
        <end position="64"/>
    </location>
</feature>
<dbReference type="Gene3D" id="3.40.190.290">
    <property type="match status" value="1"/>
</dbReference>
<dbReference type="FunFam" id="1.10.10.10:FF:000001">
    <property type="entry name" value="LysR family transcriptional regulator"/>
    <property type="match status" value="1"/>
</dbReference>
<dbReference type="SUPFAM" id="SSF53850">
    <property type="entry name" value="Periplasmic binding protein-like II"/>
    <property type="match status" value="1"/>
</dbReference>
<dbReference type="Proteomes" id="UP000565262">
    <property type="component" value="Unassembled WGS sequence"/>
</dbReference>
<organism evidence="6 7">
    <name type="scientific">Oceanospirillum sediminis</name>
    <dbReference type="NCBI Taxonomy" id="2760088"/>
    <lineage>
        <taxon>Bacteria</taxon>
        <taxon>Pseudomonadati</taxon>
        <taxon>Pseudomonadota</taxon>
        <taxon>Gammaproteobacteria</taxon>
        <taxon>Oceanospirillales</taxon>
        <taxon>Oceanospirillaceae</taxon>
        <taxon>Oceanospirillum</taxon>
    </lineage>
</organism>
<evidence type="ECO:0000256" key="4">
    <source>
        <dbReference type="ARBA" id="ARBA00023163"/>
    </source>
</evidence>
<dbReference type="GO" id="GO:0006351">
    <property type="term" value="P:DNA-templated transcription"/>
    <property type="evidence" value="ECO:0007669"/>
    <property type="project" value="TreeGrafter"/>
</dbReference>
<dbReference type="AlphaFoldDB" id="A0A839ISG5"/>